<feature type="compositionally biased region" description="Low complexity" evidence="1">
    <location>
        <begin position="111"/>
        <end position="132"/>
    </location>
</feature>
<comment type="caution">
    <text evidence="2">The sequence shown here is derived from an EMBL/GenBank/DDBJ whole genome shotgun (WGS) entry which is preliminary data.</text>
</comment>
<gene>
    <name evidence="2" type="ORF">A2442_01375</name>
</gene>
<dbReference type="STRING" id="1797582.A2442_01375"/>
<dbReference type="Gene3D" id="1.10.10.10">
    <property type="entry name" value="Winged helix-like DNA-binding domain superfamily/Winged helix DNA-binding domain"/>
    <property type="match status" value="1"/>
</dbReference>
<dbReference type="AlphaFoldDB" id="A0A1F5EHT0"/>
<feature type="region of interest" description="Disordered" evidence="1">
    <location>
        <begin position="106"/>
        <end position="132"/>
    </location>
</feature>
<name>A0A1F5EHT0_9BACT</name>
<sequence length="223" mass="25431">MPPEENQKNTVEEIPVSAPPKQEVVENVPVVEETPAPIETLVEEQTENIENIENVETEVVEPIIIESVTETPIIETTEPIEQIENEETGLLHFVRKDEAVEEIPQVEEVKQSQSVQQEQPQPQSEPQPQQTQTVEKIIYQTPPNLIQNLLTKARAKIQERKNKKLNKIMSLFESNSNISNSDVQKLLRTTKRSATRYLNILEKEQKIIQVGNAGRGVKYIKKP</sequence>
<accession>A0A1F5EHT0</accession>
<evidence type="ECO:0000256" key="1">
    <source>
        <dbReference type="SAM" id="MobiDB-lite"/>
    </source>
</evidence>
<evidence type="ECO:0008006" key="4">
    <source>
        <dbReference type="Google" id="ProtNLM"/>
    </source>
</evidence>
<organism evidence="2 3">
    <name type="scientific">Candidatus Campbellbacteria bacterium RIFOXYC2_FULL_35_25</name>
    <dbReference type="NCBI Taxonomy" id="1797582"/>
    <lineage>
        <taxon>Bacteria</taxon>
        <taxon>Candidatus Campbelliibacteriota</taxon>
    </lineage>
</organism>
<dbReference type="InterPro" id="IPR036388">
    <property type="entry name" value="WH-like_DNA-bd_sf"/>
</dbReference>
<dbReference type="EMBL" id="MFAE01000014">
    <property type="protein sequence ID" value="OGD66756.1"/>
    <property type="molecule type" value="Genomic_DNA"/>
</dbReference>
<evidence type="ECO:0000313" key="3">
    <source>
        <dbReference type="Proteomes" id="UP000179003"/>
    </source>
</evidence>
<proteinExistence type="predicted"/>
<protein>
    <recommendedName>
        <fullName evidence="4">Helix-turn-helix type 11 domain-containing protein</fullName>
    </recommendedName>
</protein>
<dbReference type="Proteomes" id="UP000179003">
    <property type="component" value="Unassembled WGS sequence"/>
</dbReference>
<evidence type="ECO:0000313" key="2">
    <source>
        <dbReference type="EMBL" id="OGD66756.1"/>
    </source>
</evidence>
<reference evidence="2 3" key="1">
    <citation type="journal article" date="2016" name="Nat. Commun.">
        <title>Thousands of microbial genomes shed light on interconnected biogeochemical processes in an aquifer system.</title>
        <authorList>
            <person name="Anantharaman K."/>
            <person name="Brown C.T."/>
            <person name="Hug L.A."/>
            <person name="Sharon I."/>
            <person name="Castelle C.J."/>
            <person name="Probst A.J."/>
            <person name="Thomas B.C."/>
            <person name="Singh A."/>
            <person name="Wilkins M.J."/>
            <person name="Karaoz U."/>
            <person name="Brodie E.L."/>
            <person name="Williams K.H."/>
            <person name="Hubbard S.S."/>
            <person name="Banfield J.F."/>
        </authorList>
    </citation>
    <scope>NUCLEOTIDE SEQUENCE [LARGE SCALE GENOMIC DNA]</scope>
</reference>